<feature type="chain" id="PRO_5046354426" evidence="3">
    <location>
        <begin position="26"/>
        <end position="349"/>
    </location>
</feature>
<accession>A0ABU4Y731</accession>
<dbReference type="InterPro" id="IPR006059">
    <property type="entry name" value="SBP"/>
</dbReference>
<comment type="caution">
    <text evidence="4">The sequence shown here is derived from an EMBL/GenBank/DDBJ whole genome shotgun (WGS) entry which is preliminary data.</text>
</comment>
<keyword evidence="1 3" id="KW-0732">Signal</keyword>
<dbReference type="CDD" id="cd13589">
    <property type="entry name" value="PBP2_polyamine_RpCGA009"/>
    <property type="match status" value="1"/>
</dbReference>
<name>A0ABU4Y731_9HYPH</name>
<reference evidence="4 5" key="1">
    <citation type="submission" date="2023-08" db="EMBL/GenBank/DDBJ databases">
        <title>Implementing the SeqCode for naming new Mesorhizobium species isolated from Vachellia karroo root nodules.</title>
        <authorList>
            <person name="Van Lill M."/>
        </authorList>
    </citation>
    <scope>NUCLEOTIDE SEQUENCE [LARGE SCALE GENOMIC DNA]</scope>
    <source>
        <strain evidence="4 5">VK24D</strain>
    </source>
</reference>
<dbReference type="PANTHER" id="PTHR30222">
    <property type="entry name" value="SPERMIDINE/PUTRESCINE-BINDING PERIPLASMIC PROTEIN"/>
    <property type="match status" value="1"/>
</dbReference>
<organism evidence="4 5">
    <name type="scientific">Mesorhizobium album</name>
    <dbReference type="NCBI Taxonomy" id="3072314"/>
    <lineage>
        <taxon>Bacteria</taxon>
        <taxon>Pseudomonadati</taxon>
        <taxon>Pseudomonadota</taxon>
        <taxon>Alphaproteobacteria</taxon>
        <taxon>Hyphomicrobiales</taxon>
        <taxon>Phyllobacteriaceae</taxon>
        <taxon>Mesorhizobium</taxon>
    </lineage>
</organism>
<protein>
    <submittedName>
        <fullName evidence="4">ABC transporter substrate-binding protein</fullName>
    </submittedName>
</protein>
<feature type="signal peptide" evidence="3">
    <location>
        <begin position="1"/>
        <end position="25"/>
    </location>
</feature>
<evidence type="ECO:0000256" key="2">
    <source>
        <dbReference type="ARBA" id="ARBA00022764"/>
    </source>
</evidence>
<dbReference type="EMBL" id="JAVIIW010000036">
    <property type="protein sequence ID" value="MDX8481749.1"/>
    <property type="molecule type" value="Genomic_DNA"/>
</dbReference>
<evidence type="ECO:0000313" key="4">
    <source>
        <dbReference type="EMBL" id="MDX8481749.1"/>
    </source>
</evidence>
<dbReference type="PROSITE" id="PS51257">
    <property type="entry name" value="PROKAR_LIPOPROTEIN"/>
    <property type="match status" value="1"/>
</dbReference>
<dbReference type="Gene3D" id="3.40.190.10">
    <property type="entry name" value="Periplasmic binding protein-like II"/>
    <property type="match status" value="2"/>
</dbReference>
<gene>
    <name evidence="4" type="ORF">RFN28_25285</name>
</gene>
<evidence type="ECO:0000256" key="3">
    <source>
        <dbReference type="SAM" id="SignalP"/>
    </source>
</evidence>
<proteinExistence type="predicted"/>
<evidence type="ECO:0000256" key="1">
    <source>
        <dbReference type="ARBA" id="ARBA00022729"/>
    </source>
</evidence>
<dbReference type="Pfam" id="PF13416">
    <property type="entry name" value="SBP_bac_8"/>
    <property type="match status" value="1"/>
</dbReference>
<keyword evidence="5" id="KW-1185">Reference proteome</keyword>
<dbReference type="Proteomes" id="UP001287059">
    <property type="component" value="Unassembled WGS sequence"/>
</dbReference>
<sequence length="349" mass="38419">MKYLRKHLIALAAATACMTVGHAFADELSIMASGGAWQDAQRKAWFEPFSNETGAKILEQEYLGDLGKVKAMVETGNVPIDLVTVETATVLQGCDAGILERLDYSKIAPRDKFIQGSALDCGVGLDAYGDILAYDPTVLKEAPTSVLDLFDTTKFPGKRAMRKFPAQNLEWALMADGVAPADVYKVLATPEGVDRAFKKLDTIKKDIVWWDAGAQPAQLLASKEVVMTTAWNGRIQNAIDNDKKPFKIIWNNQILEYDMISIPKGARNPELAYKYLAYISKPENNAKLASYITYGPVRTDAASFVAADALPKLPNAPDHLKGAYLVADTEFWGDYGEDLVKRFNAWLAQ</sequence>
<dbReference type="RefSeq" id="WP_320289901.1">
    <property type="nucleotide sequence ID" value="NZ_JAVIIW010000036.1"/>
</dbReference>
<dbReference type="SUPFAM" id="SSF53850">
    <property type="entry name" value="Periplasmic binding protein-like II"/>
    <property type="match status" value="1"/>
</dbReference>
<keyword evidence="2" id="KW-0574">Periplasm</keyword>
<dbReference type="PANTHER" id="PTHR30222:SF2">
    <property type="entry name" value="ABC TRANSPORTER SUBSTRATE-BINDING PROTEIN"/>
    <property type="match status" value="1"/>
</dbReference>
<evidence type="ECO:0000313" key="5">
    <source>
        <dbReference type="Proteomes" id="UP001287059"/>
    </source>
</evidence>